<feature type="compositionally biased region" description="Low complexity" evidence="1">
    <location>
        <begin position="397"/>
        <end position="407"/>
    </location>
</feature>
<feature type="compositionally biased region" description="Low complexity" evidence="1">
    <location>
        <begin position="502"/>
        <end position="517"/>
    </location>
</feature>
<feature type="compositionally biased region" description="Polar residues" evidence="1">
    <location>
        <begin position="139"/>
        <end position="152"/>
    </location>
</feature>
<dbReference type="OrthoDB" id="10064192at2759"/>
<keyword evidence="3" id="KW-1185">Reference proteome</keyword>
<feature type="compositionally biased region" description="Polar residues" evidence="1">
    <location>
        <begin position="89"/>
        <end position="99"/>
    </location>
</feature>
<feature type="compositionally biased region" description="Polar residues" evidence="1">
    <location>
        <begin position="109"/>
        <end position="125"/>
    </location>
</feature>
<dbReference type="Proteomes" id="UP001152622">
    <property type="component" value="Chromosome 2"/>
</dbReference>
<dbReference type="PANTHER" id="PTHR21590:SF4">
    <property type="entry name" value="UPF0606 PROTEIN KIAA1549"/>
    <property type="match status" value="1"/>
</dbReference>
<gene>
    <name evidence="2" type="ORF">SKAU_G00048100</name>
</gene>
<feature type="compositionally biased region" description="Low complexity" evidence="1">
    <location>
        <begin position="324"/>
        <end position="334"/>
    </location>
</feature>
<evidence type="ECO:0000313" key="3">
    <source>
        <dbReference type="Proteomes" id="UP001152622"/>
    </source>
</evidence>
<dbReference type="AlphaFoldDB" id="A0A9Q1G2L5"/>
<name>A0A9Q1G2L5_SYNKA</name>
<feature type="compositionally biased region" description="Polar residues" evidence="1">
    <location>
        <begin position="31"/>
        <end position="42"/>
    </location>
</feature>
<feature type="region of interest" description="Disordered" evidence="1">
    <location>
        <begin position="502"/>
        <end position="573"/>
    </location>
</feature>
<dbReference type="PANTHER" id="PTHR21590">
    <property type="entry name" value="SEA DOMAIN-CONTAINING PROTEIN"/>
    <property type="match status" value="1"/>
</dbReference>
<protein>
    <submittedName>
        <fullName evidence="2">Uncharacterized protein</fullName>
    </submittedName>
</protein>
<evidence type="ECO:0000256" key="1">
    <source>
        <dbReference type="SAM" id="MobiDB-lite"/>
    </source>
</evidence>
<feature type="region of interest" description="Disordered" evidence="1">
    <location>
        <begin position="317"/>
        <end position="342"/>
    </location>
</feature>
<comment type="caution">
    <text evidence="2">The sequence shown here is derived from an EMBL/GenBank/DDBJ whole genome shotgun (WGS) entry which is preliminary data.</text>
</comment>
<feature type="region of interest" description="Disordered" evidence="1">
    <location>
        <begin position="22"/>
        <end position="182"/>
    </location>
</feature>
<feature type="compositionally biased region" description="Polar residues" evidence="1">
    <location>
        <begin position="469"/>
        <end position="487"/>
    </location>
</feature>
<feature type="compositionally biased region" description="Low complexity" evidence="1">
    <location>
        <begin position="43"/>
        <end position="53"/>
    </location>
</feature>
<feature type="compositionally biased region" description="Low complexity" evidence="1">
    <location>
        <begin position="550"/>
        <end position="568"/>
    </location>
</feature>
<sequence length="653" mass="68624">MATALLIPYLLGEAYLHLGTPKHRPPGTPLSPAQTLSSTPPLGSSDSAGWSDGSSKDPVRRTRDLTSAGTSPLPVAAWPPDPNPRSPAPQATLSSSLDSVATAGHPANASATHFSTPPSRSTRSVATPPGLTVLRALSGTPNSSYPALTPSAQHGAPGWNTPGIATSNTLRHGAGAGSKASTDYTFPGKAGGSFSSSSLPVNPTVKSEGSDHLQASRDSALSDAAQGIHLLLNPPEMLAPSQGPFIRPHTTSRAAPEPTMVPHEEFYPTHTMDDDWGSGDYLETMSFMGPEGEEFSLVTSLPTDMYDLEDSGTEVYDTSFPLQSSRPSSVTSQSGLDEGSDLDWADTYTIEPTEILLPDMNSLEYYTTLLAKEKRQRGRTQPHFFGARLLPTALANGSGVEESSADGSGSGAPNFTASDTGGIVRPHLVNGSEPALEPSVSPTLSTSLWGRQVSSTVRMHTVPAPLPGATSSSASVRPAASQQPDGQWIISATSTETVLRPTASATTHATPALTTSARSPAGTSPSPAMADQGATSEAATTVAERRRTTTKTVETASTVSSGRTTTTSGPLIVTSRTPLTTSARQYLCNITRPETYLVRVDLPTGFTVGYAKSHIREILKSEFNRSVDLQILKSPSDFVFRVCRALWFTRRSQ</sequence>
<feature type="compositionally biased region" description="Basic and acidic residues" evidence="1">
    <location>
        <begin position="54"/>
        <end position="64"/>
    </location>
</feature>
<evidence type="ECO:0000313" key="2">
    <source>
        <dbReference type="EMBL" id="KAJ8374230.1"/>
    </source>
</evidence>
<feature type="compositionally biased region" description="Pro residues" evidence="1">
    <location>
        <begin position="77"/>
        <end position="87"/>
    </location>
</feature>
<feature type="region of interest" description="Disordered" evidence="1">
    <location>
        <begin position="461"/>
        <end position="487"/>
    </location>
</feature>
<proteinExistence type="predicted"/>
<organism evidence="2 3">
    <name type="scientific">Synaphobranchus kaupii</name>
    <name type="common">Kaup's arrowtooth eel</name>
    <dbReference type="NCBI Taxonomy" id="118154"/>
    <lineage>
        <taxon>Eukaryota</taxon>
        <taxon>Metazoa</taxon>
        <taxon>Chordata</taxon>
        <taxon>Craniata</taxon>
        <taxon>Vertebrata</taxon>
        <taxon>Euteleostomi</taxon>
        <taxon>Actinopterygii</taxon>
        <taxon>Neopterygii</taxon>
        <taxon>Teleostei</taxon>
        <taxon>Anguilliformes</taxon>
        <taxon>Synaphobranchidae</taxon>
        <taxon>Synaphobranchus</taxon>
    </lineage>
</organism>
<reference evidence="2" key="1">
    <citation type="journal article" date="2023" name="Science">
        <title>Genome structures resolve the early diversification of teleost fishes.</title>
        <authorList>
            <person name="Parey E."/>
            <person name="Louis A."/>
            <person name="Montfort J."/>
            <person name="Bouchez O."/>
            <person name="Roques C."/>
            <person name="Iampietro C."/>
            <person name="Lluch J."/>
            <person name="Castinel A."/>
            <person name="Donnadieu C."/>
            <person name="Desvignes T."/>
            <person name="Floi Bucao C."/>
            <person name="Jouanno E."/>
            <person name="Wen M."/>
            <person name="Mejri S."/>
            <person name="Dirks R."/>
            <person name="Jansen H."/>
            <person name="Henkel C."/>
            <person name="Chen W.J."/>
            <person name="Zahm M."/>
            <person name="Cabau C."/>
            <person name="Klopp C."/>
            <person name="Thompson A.W."/>
            <person name="Robinson-Rechavi M."/>
            <person name="Braasch I."/>
            <person name="Lecointre G."/>
            <person name="Bobe J."/>
            <person name="Postlethwait J.H."/>
            <person name="Berthelot C."/>
            <person name="Roest Crollius H."/>
            <person name="Guiguen Y."/>
        </authorList>
    </citation>
    <scope>NUCLEOTIDE SEQUENCE</scope>
    <source>
        <strain evidence="2">WJC10195</strain>
    </source>
</reference>
<dbReference type="EMBL" id="JAINUF010000002">
    <property type="protein sequence ID" value="KAJ8374230.1"/>
    <property type="molecule type" value="Genomic_DNA"/>
</dbReference>
<accession>A0A9Q1G2L5</accession>
<feature type="region of interest" description="Disordered" evidence="1">
    <location>
        <begin position="396"/>
        <end position="421"/>
    </location>
</feature>